<keyword evidence="2" id="KW-0479">Metal-binding</keyword>
<dbReference type="RefSeq" id="WP_170210057.1">
    <property type="nucleotide sequence ID" value="NZ_BAAAMD010000002.1"/>
</dbReference>
<accession>A0A542ZDB1</accession>
<evidence type="ECO:0000313" key="6">
    <source>
        <dbReference type="EMBL" id="TQL58297.1"/>
    </source>
</evidence>
<protein>
    <submittedName>
        <fullName evidence="6">FAD dependent oxidoreductase</fullName>
    </submittedName>
</protein>
<evidence type="ECO:0000256" key="2">
    <source>
        <dbReference type="ARBA" id="ARBA00022723"/>
    </source>
</evidence>
<dbReference type="Proteomes" id="UP000316196">
    <property type="component" value="Unassembled WGS sequence"/>
</dbReference>
<dbReference type="InterPro" id="IPR039650">
    <property type="entry name" value="HdrA-like"/>
</dbReference>
<dbReference type="PANTHER" id="PTHR43498">
    <property type="entry name" value="FERREDOXIN:COB-COM HETERODISULFIDE REDUCTASE SUBUNIT A"/>
    <property type="match status" value="1"/>
</dbReference>
<reference evidence="6 7" key="1">
    <citation type="submission" date="2019-06" db="EMBL/GenBank/DDBJ databases">
        <title>Sequencing the genomes of 1000 actinobacteria strains.</title>
        <authorList>
            <person name="Klenk H.-P."/>
        </authorList>
    </citation>
    <scope>NUCLEOTIDE SEQUENCE [LARGE SCALE GENOMIC DNA]</scope>
    <source>
        <strain evidence="6 7">DSM 8251</strain>
    </source>
</reference>
<dbReference type="AlphaFoldDB" id="A0A542ZDB1"/>
<evidence type="ECO:0000256" key="3">
    <source>
        <dbReference type="ARBA" id="ARBA00023002"/>
    </source>
</evidence>
<sequence length="641" mass="70394">MLLPLPFEGVVAVAQDNRNQLSTYQSGWPWARERFGRFEIGHEAEGGPITDELRAIWNKMPDEAERAADIVVVGGGLSGVAAAVASARRGLQVVLVEETHMVGGQATAAGVSSFDVTTFYDRMINDHGIWGEYVSRLLDLYEGELSRPLNVTHYRDDSIGPNVSGAERVLTEMLRESGVVTLRNTQVTGVIRNGATVGGVKTQAGPITAKVTIDATETGELLSLGGVPHRIGRLESDGLMTWPRAVAFAPIQDITRTLVVREYPDGVPDELVLKEPPRGYGRTSLSFARAMPKLGVPLVDPMLRLGPLGFAAYRAAPDLSRRQVHTGAEWQRVTRTCLNYMNDFPVTTAYLTSPEERQEADAMAFEKTLCVLFYMQQELGLNWSVATDEGFADGPRSFNPHIDEKYREFERHSPLIPYIRESRRVIGAGTLVGKEIWRDRNHGEAPWHKDTIAVGTYPPDLHGGRQAGDLEKETLGETLEDKPKSWREGPFSIPMHSLIPKWVDGFLVAEKNISVSRIASGAIRLHPTVTAIGEAAGVLAAIAVKTNRSSREVLPVEVQLELANGGALITQLAVASIGRDSEDFAPVTLALARERVDSQIRRPANAEPEIEVDIECARDVGGKMSAYLHSRWENFGWKRKG</sequence>
<organism evidence="6 7">
    <name type="scientific">Propioniferax innocua</name>
    <dbReference type="NCBI Taxonomy" id="1753"/>
    <lineage>
        <taxon>Bacteria</taxon>
        <taxon>Bacillati</taxon>
        <taxon>Actinomycetota</taxon>
        <taxon>Actinomycetes</taxon>
        <taxon>Propionibacteriales</taxon>
        <taxon>Propionibacteriaceae</taxon>
        <taxon>Propioniferax</taxon>
    </lineage>
</organism>
<evidence type="ECO:0000313" key="7">
    <source>
        <dbReference type="Proteomes" id="UP000316196"/>
    </source>
</evidence>
<dbReference type="PANTHER" id="PTHR43498:SF1">
    <property type="entry name" value="COB--COM HETERODISULFIDE REDUCTASE IRON-SULFUR SUBUNIT A"/>
    <property type="match status" value="1"/>
</dbReference>
<keyword evidence="7" id="KW-1185">Reference proteome</keyword>
<keyword evidence="4" id="KW-0408">Iron</keyword>
<keyword evidence="5" id="KW-0411">Iron-sulfur</keyword>
<proteinExistence type="predicted"/>
<dbReference type="Pfam" id="PF12831">
    <property type="entry name" value="FAD_oxidored"/>
    <property type="match status" value="1"/>
</dbReference>
<dbReference type="EMBL" id="VFOR01000002">
    <property type="protein sequence ID" value="TQL58297.1"/>
    <property type="molecule type" value="Genomic_DNA"/>
</dbReference>
<name>A0A542ZDB1_9ACTN</name>
<dbReference type="GO" id="GO:0051539">
    <property type="term" value="F:4 iron, 4 sulfur cluster binding"/>
    <property type="evidence" value="ECO:0007669"/>
    <property type="project" value="UniProtKB-KW"/>
</dbReference>
<gene>
    <name evidence="6" type="ORF">FB460_2157</name>
</gene>
<evidence type="ECO:0000256" key="5">
    <source>
        <dbReference type="ARBA" id="ARBA00023014"/>
    </source>
</evidence>
<evidence type="ECO:0000256" key="1">
    <source>
        <dbReference type="ARBA" id="ARBA00022485"/>
    </source>
</evidence>
<dbReference type="SUPFAM" id="SSF51905">
    <property type="entry name" value="FAD/NAD(P)-binding domain"/>
    <property type="match status" value="1"/>
</dbReference>
<dbReference type="InterPro" id="IPR036188">
    <property type="entry name" value="FAD/NAD-bd_sf"/>
</dbReference>
<keyword evidence="3" id="KW-0560">Oxidoreductase</keyword>
<evidence type="ECO:0000256" key="4">
    <source>
        <dbReference type="ARBA" id="ARBA00023004"/>
    </source>
</evidence>
<keyword evidence="1" id="KW-0004">4Fe-4S</keyword>
<dbReference type="Gene3D" id="3.50.50.60">
    <property type="entry name" value="FAD/NAD(P)-binding domain"/>
    <property type="match status" value="1"/>
</dbReference>
<dbReference type="GO" id="GO:0016491">
    <property type="term" value="F:oxidoreductase activity"/>
    <property type="evidence" value="ECO:0007669"/>
    <property type="project" value="UniProtKB-KW"/>
</dbReference>
<dbReference type="GO" id="GO:0046872">
    <property type="term" value="F:metal ion binding"/>
    <property type="evidence" value="ECO:0007669"/>
    <property type="project" value="UniProtKB-KW"/>
</dbReference>
<comment type="caution">
    <text evidence="6">The sequence shown here is derived from an EMBL/GenBank/DDBJ whole genome shotgun (WGS) entry which is preliminary data.</text>
</comment>